<dbReference type="SUPFAM" id="SSF46689">
    <property type="entry name" value="Homeodomain-like"/>
    <property type="match status" value="1"/>
</dbReference>
<name>A0A9N9S3Y0_9DIPT</name>
<dbReference type="GO" id="GO:0030182">
    <property type="term" value="P:neuron differentiation"/>
    <property type="evidence" value="ECO:0007669"/>
    <property type="project" value="TreeGrafter"/>
</dbReference>
<evidence type="ECO:0000256" key="4">
    <source>
        <dbReference type="ARBA" id="ARBA00023155"/>
    </source>
</evidence>
<organism evidence="10 11">
    <name type="scientific">Chironomus riparius</name>
    <dbReference type="NCBI Taxonomy" id="315576"/>
    <lineage>
        <taxon>Eukaryota</taxon>
        <taxon>Metazoa</taxon>
        <taxon>Ecdysozoa</taxon>
        <taxon>Arthropoda</taxon>
        <taxon>Hexapoda</taxon>
        <taxon>Insecta</taxon>
        <taxon>Pterygota</taxon>
        <taxon>Neoptera</taxon>
        <taxon>Endopterygota</taxon>
        <taxon>Diptera</taxon>
        <taxon>Nematocera</taxon>
        <taxon>Chironomoidea</taxon>
        <taxon>Chironomidae</taxon>
        <taxon>Chironominae</taxon>
        <taxon>Chironomus</taxon>
    </lineage>
</organism>
<evidence type="ECO:0000256" key="8">
    <source>
        <dbReference type="SAM" id="MobiDB-lite"/>
    </source>
</evidence>
<dbReference type="InterPro" id="IPR009057">
    <property type="entry name" value="Homeodomain-like_sf"/>
</dbReference>
<dbReference type="OrthoDB" id="6159439at2759"/>
<dbReference type="InterPro" id="IPR017970">
    <property type="entry name" value="Homeobox_CS"/>
</dbReference>
<evidence type="ECO:0000256" key="1">
    <source>
        <dbReference type="ARBA" id="ARBA00004123"/>
    </source>
</evidence>
<dbReference type="InterPro" id="IPR020479">
    <property type="entry name" value="HD_metazoa"/>
</dbReference>
<dbReference type="Proteomes" id="UP001153620">
    <property type="component" value="Chromosome 3"/>
</dbReference>
<dbReference type="Gene3D" id="1.10.10.60">
    <property type="entry name" value="Homeodomain-like"/>
    <property type="match status" value="1"/>
</dbReference>
<dbReference type="PANTHER" id="PTHR24339">
    <property type="entry name" value="HOMEOBOX PROTEIN EMX-RELATED"/>
    <property type="match status" value="1"/>
</dbReference>
<sequence length="366" mass="41619">MMTMPPSAHTLAASMMTAMPTKPKIGFSIDSIVGNRHQHNKSPLNFSQNDSEGSEAPLSPLSDYGYQHSNNSPKHNSDIAAAIKLNEYAQLELRNKIKRSLSTSPPVSHHHHHNHHHNSHEKSMENDIQRHEIQKQMESQTRLSDDRRSQSPQSQSTPPPTSQSHQHSHMQKQPIIVPGIPASILRNNMSHGQLPPTIPPEMMAAQNPFFRLGFQLGALPQHLPPQFHNPNIPRDSYPLYPWLLSRHGRIFPHRFPGNFLLHPFRKPKRVRTAFSPTQLLKLEHAFENNQYVVGAERKTLAQQLSLTETQVKVWFQNRRTKFKRTQQEEGDSKSGGGGNHSSRSDNCEDEDELIDMDDCMSGDEDM</sequence>
<feature type="domain" description="Homeobox" evidence="9">
    <location>
        <begin position="265"/>
        <end position="325"/>
    </location>
</feature>
<evidence type="ECO:0000256" key="3">
    <source>
        <dbReference type="ARBA" id="ARBA00023125"/>
    </source>
</evidence>
<evidence type="ECO:0000313" key="10">
    <source>
        <dbReference type="EMBL" id="CAG9808468.1"/>
    </source>
</evidence>
<dbReference type="InterPro" id="IPR001356">
    <property type="entry name" value="HD"/>
</dbReference>
<feature type="region of interest" description="Disordered" evidence="8">
    <location>
        <begin position="36"/>
        <end position="75"/>
    </location>
</feature>
<accession>A0A9N9S3Y0</accession>
<reference evidence="10" key="1">
    <citation type="submission" date="2022-01" db="EMBL/GenBank/DDBJ databases">
        <authorList>
            <person name="King R."/>
        </authorList>
    </citation>
    <scope>NUCLEOTIDE SEQUENCE</scope>
</reference>
<dbReference type="PRINTS" id="PR00024">
    <property type="entry name" value="HOMEOBOX"/>
</dbReference>
<feature type="DNA-binding region" description="Homeobox" evidence="6">
    <location>
        <begin position="267"/>
        <end position="326"/>
    </location>
</feature>
<proteinExistence type="inferred from homology"/>
<feature type="compositionally biased region" description="Basic and acidic residues" evidence="8">
    <location>
        <begin position="120"/>
        <end position="135"/>
    </location>
</feature>
<evidence type="ECO:0000256" key="7">
    <source>
        <dbReference type="RuleBase" id="RU000682"/>
    </source>
</evidence>
<dbReference type="GO" id="GO:0005634">
    <property type="term" value="C:nucleus"/>
    <property type="evidence" value="ECO:0007669"/>
    <property type="project" value="UniProtKB-SubCell"/>
</dbReference>
<dbReference type="SMART" id="SM00389">
    <property type="entry name" value="HOX"/>
    <property type="match status" value="1"/>
</dbReference>
<dbReference type="Pfam" id="PF00046">
    <property type="entry name" value="Homeodomain"/>
    <property type="match status" value="1"/>
</dbReference>
<evidence type="ECO:0000259" key="9">
    <source>
        <dbReference type="PROSITE" id="PS50071"/>
    </source>
</evidence>
<dbReference type="PANTHER" id="PTHR24339:SF28">
    <property type="entry name" value="E5-RELATED"/>
    <property type="match status" value="1"/>
</dbReference>
<dbReference type="InterPro" id="IPR050877">
    <property type="entry name" value="EMX-VAX-Noto_Homeobox_TFs"/>
</dbReference>
<dbReference type="EMBL" id="OU895879">
    <property type="protein sequence ID" value="CAG9808468.1"/>
    <property type="molecule type" value="Genomic_DNA"/>
</dbReference>
<feature type="compositionally biased region" description="Polar residues" evidence="8">
    <location>
        <begin position="41"/>
        <end position="51"/>
    </location>
</feature>
<keyword evidence="5 6" id="KW-0539">Nucleus</keyword>
<feature type="region of interest" description="Disordered" evidence="8">
    <location>
        <begin position="322"/>
        <end position="366"/>
    </location>
</feature>
<reference evidence="10" key="2">
    <citation type="submission" date="2022-10" db="EMBL/GenBank/DDBJ databases">
        <authorList>
            <consortium name="ENA_rothamsted_submissions"/>
            <consortium name="culmorum"/>
            <person name="King R."/>
        </authorList>
    </citation>
    <scope>NUCLEOTIDE SEQUENCE</scope>
</reference>
<comment type="similarity">
    <text evidence="2">Belongs to the EMX homeobox family.</text>
</comment>
<feature type="region of interest" description="Disordered" evidence="8">
    <location>
        <begin position="101"/>
        <end position="172"/>
    </location>
</feature>
<keyword evidence="11" id="KW-1185">Reference proteome</keyword>
<protein>
    <recommendedName>
        <fullName evidence="9">Homeobox domain-containing protein</fullName>
    </recommendedName>
</protein>
<dbReference type="GO" id="GO:0000978">
    <property type="term" value="F:RNA polymerase II cis-regulatory region sequence-specific DNA binding"/>
    <property type="evidence" value="ECO:0007669"/>
    <property type="project" value="TreeGrafter"/>
</dbReference>
<gene>
    <name evidence="10" type="ORF">CHIRRI_LOCUS11307</name>
</gene>
<evidence type="ECO:0000256" key="5">
    <source>
        <dbReference type="ARBA" id="ARBA00023242"/>
    </source>
</evidence>
<dbReference type="AlphaFoldDB" id="A0A9N9S3Y0"/>
<feature type="compositionally biased region" description="Acidic residues" evidence="8">
    <location>
        <begin position="347"/>
        <end position="366"/>
    </location>
</feature>
<evidence type="ECO:0000256" key="2">
    <source>
        <dbReference type="ARBA" id="ARBA00007397"/>
    </source>
</evidence>
<dbReference type="PROSITE" id="PS00027">
    <property type="entry name" value="HOMEOBOX_1"/>
    <property type="match status" value="1"/>
</dbReference>
<evidence type="ECO:0000256" key="6">
    <source>
        <dbReference type="PROSITE-ProRule" id="PRU00108"/>
    </source>
</evidence>
<dbReference type="GO" id="GO:0007420">
    <property type="term" value="P:brain development"/>
    <property type="evidence" value="ECO:0007669"/>
    <property type="project" value="TreeGrafter"/>
</dbReference>
<dbReference type="CDD" id="cd00086">
    <property type="entry name" value="homeodomain"/>
    <property type="match status" value="1"/>
</dbReference>
<dbReference type="GO" id="GO:0000981">
    <property type="term" value="F:DNA-binding transcription factor activity, RNA polymerase II-specific"/>
    <property type="evidence" value="ECO:0007669"/>
    <property type="project" value="InterPro"/>
</dbReference>
<comment type="subcellular location">
    <subcellularLocation>
        <location evidence="1 6 7">Nucleus</location>
    </subcellularLocation>
</comment>
<keyword evidence="4 6" id="KW-0371">Homeobox</keyword>
<keyword evidence="3 6" id="KW-0238">DNA-binding</keyword>
<feature type="compositionally biased region" description="Basic residues" evidence="8">
    <location>
        <begin position="108"/>
        <end position="119"/>
    </location>
</feature>
<dbReference type="FunFam" id="1.10.10.60:FF:000081">
    <property type="entry name" value="Empty spiracles homeobox 2"/>
    <property type="match status" value="1"/>
</dbReference>
<evidence type="ECO:0000313" key="11">
    <source>
        <dbReference type="Proteomes" id="UP001153620"/>
    </source>
</evidence>
<dbReference type="PROSITE" id="PS50071">
    <property type="entry name" value="HOMEOBOX_2"/>
    <property type="match status" value="1"/>
</dbReference>